<dbReference type="EMBL" id="CADEPM010000004">
    <property type="protein sequence ID" value="CAB3405415.1"/>
    <property type="molecule type" value="Genomic_DNA"/>
</dbReference>
<proteinExistence type="predicted"/>
<evidence type="ECO:0000313" key="2">
    <source>
        <dbReference type="EMBL" id="CAB3405415.1"/>
    </source>
</evidence>
<name>A0A8S1EVG0_9PELO</name>
<organism evidence="2 3">
    <name type="scientific">Caenorhabditis bovis</name>
    <dbReference type="NCBI Taxonomy" id="2654633"/>
    <lineage>
        <taxon>Eukaryota</taxon>
        <taxon>Metazoa</taxon>
        <taxon>Ecdysozoa</taxon>
        <taxon>Nematoda</taxon>
        <taxon>Chromadorea</taxon>
        <taxon>Rhabditida</taxon>
        <taxon>Rhabditina</taxon>
        <taxon>Rhabditomorpha</taxon>
        <taxon>Rhabditoidea</taxon>
        <taxon>Rhabditidae</taxon>
        <taxon>Peloderinae</taxon>
        <taxon>Caenorhabditis</taxon>
    </lineage>
</organism>
<keyword evidence="3" id="KW-1185">Reference proteome</keyword>
<dbReference type="Proteomes" id="UP000494206">
    <property type="component" value="Unassembled WGS sequence"/>
</dbReference>
<evidence type="ECO:0008006" key="4">
    <source>
        <dbReference type="Google" id="ProtNLM"/>
    </source>
</evidence>
<protein>
    <recommendedName>
        <fullName evidence="4">SUN domain-containing protein</fullName>
    </recommendedName>
</protein>
<evidence type="ECO:0000313" key="3">
    <source>
        <dbReference type="Proteomes" id="UP000494206"/>
    </source>
</evidence>
<sequence>MLLAVVVVAVAVVAASRHDDPSVAAHVVQRIQRDEARLIERLRVDEALLDIIDGARRRARRTPDEEKHRLCGQKVLVAIRKVCPDGCTALRKRSGKPIPRPTFNLPNFYSASEAEQRQVGDDVLHGKMLNEPIKGALLPVKVAAAAAANRHETIYLLNILVYMPKLMSIRSYRYPNSIREEFDGNLTITYFTFTMTIRISANDDNKITFESISITGCEVNFISTIRNTMRTIMSYEEMN</sequence>
<accession>A0A8S1EVG0</accession>
<comment type="caution">
    <text evidence="2">The sequence shown here is derived from an EMBL/GenBank/DDBJ whole genome shotgun (WGS) entry which is preliminary data.</text>
</comment>
<evidence type="ECO:0000256" key="1">
    <source>
        <dbReference type="SAM" id="SignalP"/>
    </source>
</evidence>
<feature type="signal peptide" evidence="1">
    <location>
        <begin position="1"/>
        <end position="15"/>
    </location>
</feature>
<feature type="chain" id="PRO_5035932478" description="SUN domain-containing protein" evidence="1">
    <location>
        <begin position="16"/>
        <end position="239"/>
    </location>
</feature>
<gene>
    <name evidence="2" type="ORF">CBOVIS_LOCUS7613</name>
</gene>
<dbReference type="AlphaFoldDB" id="A0A8S1EVG0"/>
<reference evidence="2 3" key="1">
    <citation type="submission" date="2020-04" db="EMBL/GenBank/DDBJ databases">
        <authorList>
            <person name="Laetsch R D."/>
            <person name="Stevens L."/>
            <person name="Kumar S."/>
            <person name="Blaxter L. M."/>
        </authorList>
    </citation>
    <scope>NUCLEOTIDE SEQUENCE [LARGE SCALE GENOMIC DNA]</scope>
</reference>
<keyword evidence="1" id="KW-0732">Signal</keyword>